<dbReference type="STRING" id="1233.SAMN05216387_10149"/>
<feature type="transmembrane region" description="Helical" evidence="8">
    <location>
        <begin position="97"/>
        <end position="115"/>
    </location>
</feature>
<evidence type="ECO:0000256" key="1">
    <source>
        <dbReference type="ARBA" id="ARBA00004651"/>
    </source>
</evidence>
<organism evidence="10 11">
    <name type="scientific">Nitrosovibrio tenuis</name>
    <dbReference type="NCBI Taxonomy" id="1233"/>
    <lineage>
        <taxon>Bacteria</taxon>
        <taxon>Pseudomonadati</taxon>
        <taxon>Pseudomonadota</taxon>
        <taxon>Betaproteobacteria</taxon>
        <taxon>Nitrosomonadales</taxon>
        <taxon>Nitrosomonadaceae</taxon>
        <taxon>Nitrosovibrio</taxon>
    </lineage>
</organism>
<feature type="domain" description="Glycosyltransferase RgtA/B/C/D-like" evidence="9">
    <location>
        <begin position="99"/>
        <end position="251"/>
    </location>
</feature>
<evidence type="ECO:0000256" key="5">
    <source>
        <dbReference type="ARBA" id="ARBA00022692"/>
    </source>
</evidence>
<dbReference type="PANTHER" id="PTHR33908">
    <property type="entry name" value="MANNOSYLTRANSFERASE YKCB-RELATED"/>
    <property type="match status" value="1"/>
</dbReference>
<feature type="transmembrane region" description="Helical" evidence="8">
    <location>
        <begin position="144"/>
        <end position="161"/>
    </location>
</feature>
<dbReference type="GO" id="GO:0005886">
    <property type="term" value="C:plasma membrane"/>
    <property type="evidence" value="ECO:0007669"/>
    <property type="project" value="UniProtKB-SubCell"/>
</dbReference>
<protein>
    <submittedName>
        <fullName evidence="10">Dolichyl-phosphate-mannose-protein mannosyltransferase</fullName>
    </submittedName>
</protein>
<dbReference type="PANTHER" id="PTHR33908:SF11">
    <property type="entry name" value="MEMBRANE PROTEIN"/>
    <property type="match status" value="1"/>
</dbReference>
<feature type="transmembrane region" description="Helical" evidence="8">
    <location>
        <begin position="286"/>
        <end position="308"/>
    </location>
</feature>
<comment type="subcellular location">
    <subcellularLocation>
        <location evidence="1">Cell membrane</location>
        <topology evidence="1">Multi-pass membrane protein</topology>
    </subcellularLocation>
</comment>
<keyword evidence="4 10" id="KW-0808">Transferase</keyword>
<dbReference type="Proteomes" id="UP000198620">
    <property type="component" value="Unassembled WGS sequence"/>
</dbReference>
<gene>
    <name evidence="10" type="ORF">SAMN05216387_10149</name>
</gene>
<feature type="transmembrane region" description="Helical" evidence="8">
    <location>
        <begin position="122"/>
        <end position="138"/>
    </location>
</feature>
<feature type="transmembrane region" description="Helical" evidence="8">
    <location>
        <begin position="239"/>
        <end position="258"/>
    </location>
</feature>
<keyword evidence="5 8" id="KW-0812">Transmembrane</keyword>
<proteinExistence type="predicted"/>
<dbReference type="GO" id="GO:0016763">
    <property type="term" value="F:pentosyltransferase activity"/>
    <property type="evidence" value="ECO:0007669"/>
    <property type="project" value="TreeGrafter"/>
</dbReference>
<dbReference type="Pfam" id="PF13231">
    <property type="entry name" value="PMT_2"/>
    <property type="match status" value="1"/>
</dbReference>
<feature type="transmembrane region" description="Helical" evidence="8">
    <location>
        <begin position="29"/>
        <end position="47"/>
    </location>
</feature>
<evidence type="ECO:0000256" key="2">
    <source>
        <dbReference type="ARBA" id="ARBA00022475"/>
    </source>
</evidence>
<evidence type="ECO:0000256" key="6">
    <source>
        <dbReference type="ARBA" id="ARBA00022989"/>
    </source>
</evidence>
<evidence type="ECO:0000256" key="8">
    <source>
        <dbReference type="SAM" id="Phobius"/>
    </source>
</evidence>
<feature type="transmembrane region" description="Helical" evidence="8">
    <location>
        <begin position="197"/>
        <end position="227"/>
    </location>
</feature>
<evidence type="ECO:0000313" key="10">
    <source>
        <dbReference type="EMBL" id="SEK27838.1"/>
    </source>
</evidence>
<keyword evidence="7 8" id="KW-0472">Membrane</keyword>
<dbReference type="EMBL" id="FOBH01000001">
    <property type="protein sequence ID" value="SEK27838.1"/>
    <property type="molecule type" value="Genomic_DNA"/>
</dbReference>
<evidence type="ECO:0000256" key="7">
    <source>
        <dbReference type="ARBA" id="ARBA00023136"/>
    </source>
</evidence>
<accession>A0A1H7FPE8</accession>
<dbReference type="InterPro" id="IPR038731">
    <property type="entry name" value="RgtA/B/C-like"/>
</dbReference>
<dbReference type="GO" id="GO:0009103">
    <property type="term" value="P:lipopolysaccharide biosynthetic process"/>
    <property type="evidence" value="ECO:0007669"/>
    <property type="project" value="UniProtKB-ARBA"/>
</dbReference>
<dbReference type="InterPro" id="IPR050297">
    <property type="entry name" value="LipidA_mod_glycosyltrf_83"/>
</dbReference>
<keyword evidence="3 10" id="KW-0328">Glycosyltransferase</keyword>
<evidence type="ECO:0000313" key="11">
    <source>
        <dbReference type="Proteomes" id="UP000198620"/>
    </source>
</evidence>
<keyword evidence="11" id="KW-1185">Reference proteome</keyword>
<reference evidence="10 11" key="1">
    <citation type="submission" date="2016-10" db="EMBL/GenBank/DDBJ databases">
        <authorList>
            <person name="de Groot N.N."/>
        </authorList>
    </citation>
    <scope>NUCLEOTIDE SEQUENCE [LARGE SCALE GENOMIC DNA]</scope>
    <source>
        <strain evidence="10 11">Nv1</strain>
    </source>
</reference>
<evidence type="ECO:0000256" key="3">
    <source>
        <dbReference type="ARBA" id="ARBA00022676"/>
    </source>
</evidence>
<sequence length="563" mass="62797">MTITSQSCPETAHAPPGALITRLLNPGDVASILLLWGVVCLLFWNTLHAGEFWWTDESRHAMNGVFFFDLWRDMPWRTPYEYALQYFAQYPALALNWYPPFFPVVESLFFAVFGITEFGARLTVLVFILVGVTAWYAWAQPIWGRNAAILSCLLYLSAPGIVDWTRSVMLEAPAIAMIIVSVMAFDRYLTRPSLTQAGLAGLFLGCMLLLKQTTVFILPALLAYAWFTGRKSLLWRGQAAFAYGIVGMVAAVLAVHALKFGSVPVNSLVDQFSSSNSQLFGLSRWIHFWSALWDVCGLPLVIAILIGTLGIRISKTPQDLLILFWLAASCLFTTIVVGGAPGNVPRYTMYALPALTLLACRPLSQPLINSNIARAALVLLATLASWNVYSAWAKPHPFVTGYRQAAEFVAHQEDTGLILFAGKHDGNFIFHLRALDPEKNKAVLRADKILVSMAVHKSFGMVSYAQSIEDVLGLIDRFGIGTIVIESRDIVDFPEFKLLAQTMDDHRFQMIKEIPISTNVPEFSNLSVRVYRYLEKKEQEGDLVIPLPHSGMEIKLKPRTNLR</sequence>
<evidence type="ECO:0000259" key="9">
    <source>
        <dbReference type="Pfam" id="PF13231"/>
    </source>
</evidence>
<feature type="transmembrane region" description="Helical" evidence="8">
    <location>
        <begin position="168"/>
        <end position="185"/>
    </location>
</feature>
<evidence type="ECO:0000256" key="4">
    <source>
        <dbReference type="ARBA" id="ARBA00022679"/>
    </source>
</evidence>
<keyword evidence="6 8" id="KW-1133">Transmembrane helix</keyword>
<dbReference type="AlphaFoldDB" id="A0A1H7FPE8"/>
<feature type="transmembrane region" description="Helical" evidence="8">
    <location>
        <begin position="320"/>
        <end position="341"/>
    </location>
</feature>
<name>A0A1H7FPE8_9PROT</name>
<keyword evidence="2" id="KW-1003">Cell membrane</keyword>